<feature type="domain" description="Glycosyltransferase 2-like" evidence="1">
    <location>
        <begin position="15"/>
        <end position="161"/>
    </location>
</feature>
<dbReference type="GO" id="GO:0016758">
    <property type="term" value="F:hexosyltransferase activity"/>
    <property type="evidence" value="ECO:0007669"/>
    <property type="project" value="UniProtKB-ARBA"/>
</dbReference>
<dbReference type="SUPFAM" id="SSF53448">
    <property type="entry name" value="Nucleotide-diphospho-sugar transferases"/>
    <property type="match status" value="1"/>
</dbReference>
<dbReference type="AlphaFoldDB" id="A0A6C2UNX0"/>
<sequence>MNQVWDIRKEDPLVSVCVITYNHAPYIRDCLDGVLSQKTDFPYEICIGEDESSDATREICKEYAKKYPDKIRLFLRSREDVLIINGRATGRYNFLETLKSCRGKYVARCEGDDYWIDPRKLAKQVGFLEKNPAFSLCYCNVFIRHDKGLFSLCPGYSNNPFWSRKFGVGRVPENDLDALSLVHGNMLHTPGVVMRNSLTEEHFSSSLFRCSFMADWPMNLCALQQGLGKFMNEPMAVYRVHRGGIWSGCGMEERLVNTIWSAVAMLESPFFSQATKEGLRKGAACFFRRLWFMGESYSFDSMMILYRNICARLPELEPEILREIRSVDSLEQKSFKRALVRVLKRMSGFVGQLGRKG</sequence>
<organism evidence="2 3">
    <name type="scientific">Pontiella sulfatireligans</name>
    <dbReference type="NCBI Taxonomy" id="2750658"/>
    <lineage>
        <taxon>Bacteria</taxon>
        <taxon>Pseudomonadati</taxon>
        <taxon>Kiritimatiellota</taxon>
        <taxon>Kiritimatiellia</taxon>
        <taxon>Kiritimatiellales</taxon>
        <taxon>Pontiellaceae</taxon>
        <taxon>Pontiella</taxon>
    </lineage>
</organism>
<evidence type="ECO:0000259" key="1">
    <source>
        <dbReference type="Pfam" id="PF00535"/>
    </source>
</evidence>
<keyword evidence="3" id="KW-1185">Reference proteome</keyword>
<evidence type="ECO:0000313" key="2">
    <source>
        <dbReference type="EMBL" id="VGO21027.1"/>
    </source>
</evidence>
<reference evidence="2 3" key="1">
    <citation type="submission" date="2019-04" db="EMBL/GenBank/DDBJ databases">
        <authorList>
            <person name="Van Vliet M D."/>
        </authorList>
    </citation>
    <scope>NUCLEOTIDE SEQUENCE [LARGE SCALE GENOMIC DNA]</scope>
    <source>
        <strain evidence="2 3">F21</strain>
    </source>
</reference>
<proteinExistence type="predicted"/>
<dbReference type="Proteomes" id="UP000346198">
    <property type="component" value="Unassembled WGS sequence"/>
</dbReference>
<accession>A0A6C2UNX0</accession>
<dbReference type="PANTHER" id="PTHR22916:SF3">
    <property type="entry name" value="UDP-GLCNAC:BETAGAL BETA-1,3-N-ACETYLGLUCOSAMINYLTRANSFERASE-LIKE PROTEIN 1"/>
    <property type="match status" value="1"/>
</dbReference>
<keyword evidence="2" id="KW-0808">Transferase</keyword>
<evidence type="ECO:0000313" key="3">
    <source>
        <dbReference type="Proteomes" id="UP000346198"/>
    </source>
</evidence>
<dbReference type="PANTHER" id="PTHR22916">
    <property type="entry name" value="GLYCOSYLTRANSFERASE"/>
    <property type="match status" value="1"/>
</dbReference>
<protein>
    <submittedName>
        <fullName evidence="2">Glycosyltransferase EpsE</fullName>
    </submittedName>
</protein>
<gene>
    <name evidence="2" type="primary">epsE_4</name>
    <name evidence="2" type="ORF">SCARR_03096</name>
</gene>
<dbReference type="RefSeq" id="WP_168433344.1">
    <property type="nucleotide sequence ID" value="NZ_CAAHFH010000002.1"/>
</dbReference>
<dbReference type="EMBL" id="CAAHFH010000002">
    <property type="protein sequence ID" value="VGO21027.1"/>
    <property type="molecule type" value="Genomic_DNA"/>
</dbReference>
<dbReference type="Pfam" id="PF00535">
    <property type="entry name" value="Glycos_transf_2"/>
    <property type="match status" value="1"/>
</dbReference>
<dbReference type="InterPro" id="IPR001173">
    <property type="entry name" value="Glyco_trans_2-like"/>
</dbReference>
<dbReference type="InterPro" id="IPR029044">
    <property type="entry name" value="Nucleotide-diphossugar_trans"/>
</dbReference>
<name>A0A6C2UNX0_9BACT</name>
<dbReference type="Gene3D" id="3.90.550.10">
    <property type="entry name" value="Spore Coat Polysaccharide Biosynthesis Protein SpsA, Chain A"/>
    <property type="match status" value="1"/>
</dbReference>